<reference evidence="4 5" key="1">
    <citation type="submission" date="2021-04" db="EMBL/GenBank/DDBJ databases">
        <title>Chitinophaga sp. nov., isolated from the rhizosphere soil.</title>
        <authorList>
            <person name="He S."/>
        </authorList>
    </citation>
    <scope>NUCLEOTIDE SEQUENCE [LARGE SCALE GENOMIC DNA]</scope>
    <source>
        <strain evidence="4 5">2R12</strain>
    </source>
</reference>
<keyword evidence="5" id="KW-1185">Reference proteome</keyword>
<dbReference type="Gene3D" id="3.40.50.300">
    <property type="entry name" value="P-loop containing nucleotide triphosphate hydrolases"/>
    <property type="match status" value="1"/>
</dbReference>
<organism evidence="4 5">
    <name type="scientific">Chitinophaga hostae</name>
    <dbReference type="NCBI Taxonomy" id="2831022"/>
    <lineage>
        <taxon>Bacteria</taxon>
        <taxon>Pseudomonadati</taxon>
        <taxon>Bacteroidota</taxon>
        <taxon>Chitinophagia</taxon>
        <taxon>Chitinophagales</taxon>
        <taxon>Chitinophagaceae</taxon>
        <taxon>Chitinophaga</taxon>
    </lineage>
</organism>
<dbReference type="EMBL" id="JAGTXB010000004">
    <property type="protein sequence ID" value="MBS0027715.1"/>
    <property type="molecule type" value="Genomic_DNA"/>
</dbReference>
<proteinExistence type="predicted"/>
<evidence type="ECO:0000256" key="1">
    <source>
        <dbReference type="ARBA" id="ARBA00022741"/>
    </source>
</evidence>
<feature type="domain" description="Zeta toxin" evidence="3">
    <location>
        <begin position="4"/>
        <end position="164"/>
    </location>
</feature>
<keyword evidence="2" id="KW-0067">ATP-binding</keyword>
<dbReference type="InterPro" id="IPR010488">
    <property type="entry name" value="Zeta_toxin_domain"/>
</dbReference>
<dbReference type="PANTHER" id="PTHR39206">
    <property type="entry name" value="SLL8004 PROTEIN"/>
    <property type="match status" value="1"/>
</dbReference>
<sequence>MDYSKPTLIVISGPNGAGKSTHIESMLPDLFEGVRPFDRDMTRTNFEKELKKEGLTAEQLTIRSAEMMENFLISKMDEAIKANQPFVLETPLSHPDYWKYIDRFDNKGYQIQLNYLCLDKVKDCETRVRQRVKEGGHAVDARTIKGVYEKNLEHINNYKDTFKVICLYDGSERPEILVKLEDNQVVLALESALKKNWIKNGLPSIYEMVSEYLLAQGKAAKKVPVAKKQGRKL</sequence>
<protein>
    <submittedName>
        <fullName evidence="4">Zeta toxin family protein</fullName>
    </submittedName>
</protein>
<accession>A0ABS5IXX3</accession>
<keyword evidence="1" id="KW-0547">Nucleotide-binding</keyword>
<dbReference type="Pfam" id="PF06414">
    <property type="entry name" value="Zeta_toxin"/>
    <property type="match status" value="1"/>
</dbReference>
<dbReference type="PANTHER" id="PTHR39206:SF1">
    <property type="entry name" value="SLL8004 PROTEIN"/>
    <property type="match status" value="1"/>
</dbReference>
<dbReference type="RefSeq" id="WP_211972823.1">
    <property type="nucleotide sequence ID" value="NZ_CBFHAM010000001.1"/>
</dbReference>
<name>A0ABS5IXX3_9BACT</name>
<evidence type="ECO:0000259" key="3">
    <source>
        <dbReference type="Pfam" id="PF06414"/>
    </source>
</evidence>
<dbReference type="SUPFAM" id="SSF52540">
    <property type="entry name" value="P-loop containing nucleoside triphosphate hydrolases"/>
    <property type="match status" value="1"/>
</dbReference>
<dbReference type="Proteomes" id="UP000676386">
    <property type="component" value="Unassembled WGS sequence"/>
</dbReference>
<gene>
    <name evidence="4" type="ORF">KE626_10380</name>
</gene>
<evidence type="ECO:0000313" key="4">
    <source>
        <dbReference type="EMBL" id="MBS0027715.1"/>
    </source>
</evidence>
<comment type="caution">
    <text evidence="4">The sequence shown here is derived from an EMBL/GenBank/DDBJ whole genome shotgun (WGS) entry which is preliminary data.</text>
</comment>
<evidence type="ECO:0000313" key="5">
    <source>
        <dbReference type="Proteomes" id="UP000676386"/>
    </source>
</evidence>
<evidence type="ECO:0000256" key="2">
    <source>
        <dbReference type="ARBA" id="ARBA00022840"/>
    </source>
</evidence>
<dbReference type="InterPro" id="IPR027417">
    <property type="entry name" value="P-loop_NTPase"/>
</dbReference>